<comment type="similarity">
    <text evidence="2 13">Belongs to the tweety family.</text>
</comment>
<feature type="transmembrane region" description="Helical" evidence="13">
    <location>
        <begin position="396"/>
        <end position="420"/>
    </location>
</feature>
<evidence type="ECO:0000256" key="10">
    <source>
        <dbReference type="ARBA" id="ARBA00023180"/>
    </source>
</evidence>
<reference evidence="15" key="1">
    <citation type="submission" date="2020-11" db="EMBL/GenBank/DDBJ databases">
        <authorList>
            <person name="Tran Van P."/>
        </authorList>
    </citation>
    <scope>NUCLEOTIDE SEQUENCE</scope>
</reference>
<evidence type="ECO:0000256" key="6">
    <source>
        <dbReference type="ARBA" id="ARBA00022989"/>
    </source>
</evidence>
<feature type="compositionally biased region" description="Polar residues" evidence="14">
    <location>
        <begin position="472"/>
        <end position="486"/>
    </location>
</feature>
<dbReference type="Pfam" id="PF04906">
    <property type="entry name" value="Tweety"/>
    <property type="match status" value="1"/>
</dbReference>
<gene>
    <name evidence="15" type="ORF">CTOB1V02_LOCUS163</name>
</gene>
<comment type="function">
    <text evidence="13">Probable chloride channel.</text>
</comment>
<name>A0A7R8ZJW3_9CRUS</name>
<evidence type="ECO:0000256" key="13">
    <source>
        <dbReference type="RuleBase" id="RU361114"/>
    </source>
</evidence>
<evidence type="ECO:0000256" key="4">
    <source>
        <dbReference type="ARBA" id="ARBA00022475"/>
    </source>
</evidence>
<dbReference type="OrthoDB" id="187568at2759"/>
<evidence type="ECO:0000256" key="9">
    <source>
        <dbReference type="ARBA" id="ARBA00023173"/>
    </source>
</evidence>
<dbReference type="GO" id="GO:0072320">
    <property type="term" value="F:volume-sensitive chloride channel activity"/>
    <property type="evidence" value="ECO:0007669"/>
    <property type="project" value="TreeGrafter"/>
</dbReference>
<evidence type="ECO:0000256" key="7">
    <source>
        <dbReference type="ARBA" id="ARBA00023065"/>
    </source>
</evidence>
<dbReference type="GO" id="GO:0005886">
    <property type="term" value="C:plasma membrane"/>
    <property type="evidence" value="ECO:0007669"/>
    <property type="project" value="UniProtKB-SubCell"/>
</dbReference>
<evidence type="ECO:0000256" key="8">
    <source>
        <dbReference type="ARBA" id="ARBA00023136"/>
    </source>
</evidence>
<sequence>MPSSSQPFKYSPSILIRFFHSRPHWDISFRLINDSFNPQDDIYLESLGLWASAPALILILSLLILLIYLLAYCCRRRQPKQKSYGCLKWVLTVIALLCCASMGAGLYGSEVAHATLLDLSGYIRSISKNFDLAREQSDRMKQNLMNSQPPLAELGDTFSLRPLSNVTAMGILTNGVEDMKENVSLATRALDSVNDKIARAKYDQVSRVIELVEEYRWPGTMGVYCVLISFCAVLLIGLARRSRCTLMLFSVMGLLSTVFTGLLVCFYFVLAMALSDLCVAPDMYIANQARHTVSREVVNYYIGCKEETSGDGPFGTAISAAHRAITNIQRVLADVSRTAEGMLLPHEYPQLTYTLANLGQTINTTYSAVGIVADQLECRTVAGDYEMALESGCNHFIFALTILLFSAAGACFFFYLLVILDSHVWIYMRKRSAGYLRSNEENSPFLPPESSNSLGRRSHASSSTYGLPPPAYSSQTYNTQTPSYRSATMARNGRDRSSGYSSGTMMPMGTTIRSSHYSVPDDRLELPKSIFCLR</sequence>
<keyword evidence="3 13" id="KW-0813">Transport</keyword>
<keyword evidence="4" id="KW-1003">Cell membrane</keyword>
<evidence type="ECO:0000256" key="11">
    <source>
        <dbReference type="ARBA" id="ARBA00023214"/>
    </source>
</evidence>
<keyword evidence="12 13" id="KW-0407">Ion channel</keyword>
<protein>
    <recommendedName>
        <fullName evidence="13">Protein tweety homolog</fullName>
    </recommendedName>
</protein>
<evidence type="ECO:0000256" key="12">
    <source>
        <dbReference type="ARBA" id="ARBA00023303"/>
    </source>
</evidence>
<dbReference type="PANTHER" id="PTHR12424">
    <property type="entry name" value="TWEETY-RELATED"/>
    <property type="match status" value="1"/>
</dbReference>
<dbReference type="PANTHER" id="PTHR12424:SF8">
    <property type="entry name" value="PROTEIN TWEETY"/>
    <property type="match status" value="1"/>
</dbReference>
<dbReference type="GO" id="GO:0005229">
    <property type="term" value="F:intracellularly calcium-gated chloride channel activity"/>
    <property type="evidence" value="ECO:0007669"/>
    <property type="project" value="TreeGrafter"/>
</dbReference>
<dbReference type="AlphaFoldDB" id="A0A7R8ZJW3"/>
<dbReference type="EMBL" id="OB660031">
    <property type="protein sequence ID" value="CAD7222147.1"/>
    <property type="molecule type" value="Genomic_DNA"/>
</dbReference>
<evidence type="ECO:0000256" key="5">
    <source>
        <dbReference type="ARBA" id="ARBA00022692"/>
    </source>
</evidence>
<keyword evidence="7 13" id="KW-0406">Ion transport</keyword>
<evidence type="ECO:0000256" key="2">
    <source>
        <dbReference type="ARBA" id="ARBA00009849"/>
    </source>
</evidence>
<organism evidence="15">
    <name type="scientific">Cyprideis torosa</name>
    <dbReference type="NCBI Taxonomy" id="163714"/>
    <lineage>
        <taxon>Eukaryota</taxon>
        <taxon>Metazoa</taxon>
        <taxon>Ecdysozoa</taxon>
        <taxon>Arthropoda</taxon>
        <taxon>Crustacea</taxon>
        <taxon>Oligostraca</taxon>
        <taxon>Ostracoda</taxon>
        <taxon>Podocopa</taxon>
        <taxon>Podocopida</taxon>
        <taxon>Cytherocopina</taxon>
        <taxon>Cytheroidea</taxon>
        <taxon>Cytherideidae</taxon>
        <taxon>Cyprideis</taxon>
    </lineage>
</organism>
<accession>A0A7R8ZJW3</accession>
<keyword evidence="10" id="KW-0325">Glycoprotein</keyword>
<feature type="compositionally biased region" description="Polar residues" evidence="14">
    <location>
        <begin position="449"/>
        <end position="465"/>
    </location>
</feature>
<evidence type="ECO:0000256" key="14">
    <source>
        <dbReference type="SAM" id="MobiDB-lite"/>
    </source>
</evidence>
<keyword evidence="6 13" id="KW-1133">Transmembrane helix</keyword>
<comment type="subcellular location">
    <subcellularLocation>
        <location evidence="1 13">Cell membrane</location>
        <topology evidence="1 13">Multi-pass membrane protein</topology>
    </subcellularLocation>
</comment>
<feature type="transmembrane region" description="Helical" evidence="13">
    <location>
        <begin position="221"/>
        <end position="239"/>
    </location>
</feature>
<keyword evidence="5 13" id="KW-0812">Transmembrane</keyword>
<feature type="transmembrane region" description="Helical" evidence="13">
    <location>
        <begin position="246"/>
        <end position="274"/>
    </location>
</feature>
<evidence type="ECO:0000256" key="3">
    <source>
        <dbReference type="ARBA" id="ARBA00022448"/>
    </source>
</evidence>
<dbReference type="GO" id="GO:0034707">
    <property type="term" value="C:chloride channel complex"/>
    <property type="evidence" value="ECO:0007669"/>
    <property type="project" value="UniProtKB-UniRule"/>
</dbReference>
<feature type="transmembrane region" description="Helical" evidence="13">
    <location>
        <begin position="47"/>
        <end position="74"/>
    </location>
</feature>
<keyword evidence="9 13" id="KW-0869">Chloride channel</keyword>
<evidence type="ECO:0000313" key="15">
    <source>
        <dbReference type="EMBL" id="CAD7222147.1"/>
    </source>
</evidence>
<keyword evidence="8 13" id="KW-0472">Membrane</keyword>
<proteinExistence type="inferred from homology"/>
<keyword evidence="11 13" id="KW-0868">Chloride</keyword>
<feature type="region of interest" description="Disordered" evidence="14">
    <location>
        <begin position="438"/>
        <end position="506"/>
    </location>
</feature>
<evidence type="ECO:0000256" key="1">
    <source>
        <dbReference type="ARBA" id="ARBA00004651"/>
    </source>
</evidence>
<dbReference type="InterPro" id="IPR006990">
    <property type="entry name" value="Tweety"/>
</dbReference>
<feature type="transmembrane region" description="Helical" evidence="13">
    <location>
        <begin position="86"/>
        <end position="107"/>
    </location>
</feature>